<accession>A0AAV5LYJ0</accession>
<comment type="caution">
    <text evidence="2">The sequence shown here is derived from an EMBL/GenBank/DDBJ whole genome shotgun (WGS) entry which is preliminary data.</text>
</comment>
<dbReference type="PANTHER" id="PTHR11439">
    <property type="entry name" value="GAG-POL-RELATED RETROTRANSPOSON"/>
    <property type="match status" value="1"/>
</dbReference>
<proteinExistence type="predicted"/>
<dbReference type="AlphaFoldDB" id="A0AAV5LYJ0"/>
<evidence type="ECO:0000313" key="2">
    <source>
        <dbReference type="EMBL" id="GKV41844.1"/>
    </source>
</evidence>
<feature type="domain" description="Reverse transcriptase Ty1/copia-type" evidence="1">
    <location>
        <begin position="11"/>
        <end position="123"/>
    </location>
</feature>
<reference evidence="2 3" key="1">
    <citation type="journal article" date="2021" name="Commun. Biol.">
        <title>The genome of Shorea leprosula (Dipterocarpaceae) highlights the ecological relevance of drought in aseasonal tropical rainforests.</title>
        <authorList>
            <person name="Ng K.K.S."/>
            <person name="Kobayashi M.J."/>
            <person name="Fawcett J.A."/>
            <person name="Hatakeyama M."/>
            <person name="Paape T."/>
            <person name="Ng C.H."/>
            <person name="Ang C.C."/>
            <person name="Tnah L.H."/>
            <person name="Lee C.T."/>
            <person name="Nishiyama T."/>
            <person name="Sese J."/>
            <person name="O'Brien M.J."/>
            <person name="Copetti D."/>
            <person name="Mohd Noor M.I."/>
            <person name="Ong R.C."/>
            <person name="Putra M."/>
            <person name="Sireger I.Z."/>
            <person name="Indrioko S."/>
            <person name="Kosugi Y."/>
            <person name="Izuno A."/>
            <person name="Isagi Y."/>
            <person name="Lee S.L."/>
            <person name="Shimizu K.K."/>
        </authorList>
    </citation>
    <scope>NUCLEOTIDE SEQUENCE [LARGE SCALE GENOMIC DNA]</scope>
    <source>
        <strain evidence="2">214</strain>
    </source>
</reference>
<gene>
    <name evidence="2" type="ORF">SLEP1_g49325</name>
</gene>
<dbReference type="Pfam" id="PF07727">
    <property type="entry name" value="RVT_2"/>
    <property type="match status" value="1"/>
</dbReference>
<dbReference type="EMBL" id="BPVZ01000153">
    <property type="protein sequence ID" value="GKV41844.1"/>
    <property type="molecule type" value="Genomic_DNA"/>
</dbReference>
<protein>
    <recommendedName>
        <fullName evidence="1">Reverse transcriptase Ty1/copia-type domain-containing protein</fullName>
    </recommendedName>
</protein>
<dbReference type="PANTHER" id="PTHR11439:SF467">
    <property type="entry name" value="INTEGRASE CATALYTIC DOMAIN-CONTAINING PROTEIN"/>
    <property type="match status" value="1"/>
</dbReference>
<dbReference type="CDD" id="cd09272">
    <property type="entry name" value="RNase_HI_RT_Ty1"/>
    <property type="match status" value="1"/>
</dbReference>
<evidence type="ECO:0000313" key="3">
    <source>
        <dbReference type="Proteomes" id="UP001054252"/>
    </source>
</evidence>
<dbReference type="InterPro" id="IPR013103">
    <property type="entry name" value="RVT_2"/>
</dbReference>
<name>A0AAV5LYJ0_9ROSI</name>
<sequence>MKEDMSSMYGNGVWELVEIPVGFKPIDCKWIYKTKKDAKGKIKRFKARLVAKGYIQKEGIDYRETFSMVSSKDSFRIIMALIAHFDLELHQMDVKIAFLNGDLLEEVYMMQVEGFEVEGNEHMDCRAGVDPINKGNKLSTKQCPKNNLEKEQMKGVPYSSVVGSLMYSQVCTRPHMAFATSILRRYLSNPGYDHWITTKKALRYLRKTRDHMLVYRRVENLEVVGFTDTDFAGCTDNRKSTTGYIFMLLGGAISWKSSKQSIPVASTMEVEVITYFEAGGHAKWLRNFATELKVIDSIYKALKIYCDNSSTVSFSKSTKNTNGAKFIELKYFKIRLWVDNGDTEYEHIGTEDMFVDPLTKGLKPIDFERHVRNMGLSFSLDILG</sequence>
<evidence type="ECO:0000259" key="1">
    <source>
        <dbReference type="Pfam" id="PF07727"/>
    </source>
</evidence>
<dbReference type="InterPro" id="IPR043502">
    <property type="entry name" value="DNA/RNA_pol_sf"/>
</dbReference>
<organism evidence="2 3">
    <name type="scientific">Rubroshorea leprosula</name>
    <dbReference type="NCBI Taxonomy" id="152421"/>
    <lineage>
        <taxon>Eukaryota</taxon>
        <taxon>Viridiplantae</taxon>
        <taxon>Streptophyta</taxon>
        <taxon>Embryophyta</taxon>
        <taxon>Tracheophyta</taxon>
        <taxon>Spermatophyta</taxon>
        <taxon>Magnoliopsida</taxon>
        <taxon>eudicotyledons</taxon>
        <taxon>Gunneridae</taxon>
        <taxon>Pentapetalae</taxon>
        <taxon>rosids</taxon>
        <taxon>malvids</taxon>
        <taxon>Malvales</taxon>
        <taxon>Dipterocarpaceae</taxon>
        <taxon>Rubroshorea</taxon>
    </lineage>
</organism>
<dbReference type="SUPFAM" id="SSF56672">
    <property type="entry name" value="DNA/RNA polymerases"/>
    <property type="match status" value="1"/>
</dbReference>
<keyword evidence="3" id="KW-1185">Reference proteome</keyword>
<dbReference type="Proteomes" id="UP001054252">
    <property type="component" value="Unassembled WGS sequence"/>
</dbReference>